<sequence length="838" mass="91722">MLKNGIRTALFVCLSSVPFLSRAQDDGGYIFDKTLLQGSGLPVDDVINYISHNEVKPGYYPMDINLNGVFLFHGEIQYKNHNGESIPCFSVSQIKNIPFNKEYPSGVTSSCVFLTEAYPRAFADTDFGQMTVNITVPDTELVQHPRGYVSPDRLDAGETMLLTNYSINQYYSRFKRPYSAEYKSTWLGLNNAMNIGEWQFRYQGSWTRSDPGISLWSTNRAYVQRPVLGLRSNVTIGDSYSSGSLFSGIAFRGVVLKSDDRMLPQSQRGYAPVINGVANSNAKVTVRQGNSLVYEKTVPPGPFVIRDINPLSYSGDLTVTVTEANGSVNTFVVPYSSLPESIRPGVFKYSATLGRPRYIGGNDIFSEVTTQYGLSNSITANAGSRLAKGYIAGVAGLVYASPYGAFGLDSTFSRANLPTGSQSGWMLHANYSKRVNTTDTTLAIASYRYSTTNYRDLSDYFGLKNEWNDGASNFVSSTLNQESRFEASLTQDIGEAGNLWLSGSIQSYRDGRSNDRQYQLGYNKVFSNGVTFNVSVSRTRYSVVSWGDANNNYNDMYNDSYYTHDQQTLSSFSLSIPFGTGRQSNLSTTLTQDKNAGSSLQSTLSGTLDTSRPVSYGITYSRDNTRTSSVGITGQTATPMGSVQGTLSHGKSYDQGSASMQGAVVIHRDGITAGPYLGETFALIEAKGARGAKVLGVSDATIDRFGFALTPSIAPYQYNTVSLDSSEINSHTEIVSGSQRIAPYAGAMVRIKFDVIHGYPMLMTLQTKKNIPMGASIYNHTGVPIGTVGQGNMAWVRNNKLSDVLSIRWGKDESCNLHYHIPDDDKDDVLIKVIGECD</sequence>
<evidence type="ECO:0000259" key="10">
    <source>
        <dbReference type="Pfam" id="PF13953"/>
    </source>
</evidence>
<evidence type="ECO:0000256" key="6">
    <source>
        <dbReference type="ARBA" id="ARBA00022729"/>
    </source>
</evidence>
<evidence type="ECO:0000256" key="8">
    <source>
        <dbReference type="ARBA" id="ARBA00023237"/>
    </source>
</evidence>
<dbReference type="Proteomes" id="UP001596215">
    <property type="component" value="Unassembled WGS sequence"/>
</dbReference>
<reference evidence="13" key="1">
    <citation type="journal article" date="2019" name="Int. J. Syst. Evol. Microbiol.">
        <title>The Global Catalogue of Microorganisms (GCM) 10K type strain sequencing project: providing services to taxonomists for standard genome sequencing and annotation.</title>
        <authorList>
            <consortium name="The Broad Institute Genomics Platform"/>
            <consortium name="The Broad Institute Genome Sequencing Center for Infectious Disease"/>
            <person name="Wu L."/>
            <person name="Ma J."/>
        </authorList>
    </citation>
    <scope>NUCLEOTIDE SEQUENCE [LARGE SCALE GENOMIC DNA]</scope>
    <source>
        <strain evidence="13">CGMCC 4.1530</strain>
    </source>
</reference>
<dbReference type="Gene3D" id="2.60.40.2070">
    <property type="match status" value="1"/>
</dbReference>
<evidence type="ECO:0000256" key="3">
    <source>
        <dbReference type="ARBA" id="ARBA00022448"/>
    </source>
</evidence>
<dbReference type="Pfam" id="PF13954">
    <property type="entry name" value="PapC_N"/>
    <property type="match status" value="1"/>
</dbReference>
<comment type="similarity">
    <text evidence="2">Belongs to the fimbrial export usher family.</text>
</comment>
<protein>
    <submittedName>
        <fullName evidence="12">Fimbria/pilus outer membrane usher protein</fullName>
    </submittedName>
</protein>
<dbReference type="PANTHER" id="PTHR30451:SF20">
    <property type="entry name" value="FIMBRIAE USHER"/>
    <property type="match status" value="1"/>
</dbReference>
<keyword evidence="13" id="KW-1185">Reference proteome</keyword>
<dbReference type="InterPro" id="IPR037224">
    <property type="entry name" value="PapC_N_sf"/>
</dbReference>
<organism evidence="12 13">
    <name type="scientific">Tatumella punctata</name>
    <dbReference type="NCBI Taxonomy" id="399969"/>
    <lineage>
        <taxon>Bacteria</taxon>
        <taxon>Pseudomonadati</taxon>
        <taxon>Pseudomonadota</taxon>
        <taxon>Gammaproteobacteria</taxon>
        <taxon>Enterobacterales</taxon>
        <taxon>Erwiniaceae</taxon>
        <taxon>Tatumella</taxon>
    </lineage>
</organism>
<comment type="caution">
    <text evidence="12">The sequence shown here is derived from an EMBL/GenBank/DDBJ whole genome shotgun (WGS) entry which is preliminary data.</text>
</comment>
<dbReference type="Pfam" id="PF00577">
    <property type="entry name" value="Usher"/>
    <property type="match status" value="1"/>
</dbReference>
<evidence type="ECO:0000313" key="12">
    <source>
        <dbReference type="EMBL" id="MFC6362531.1"/>
    </source>
</evidence>
<feature type="domain" description="PapC-like C-terminal" evidence="10">
    <location>
        <begin position="763"/>
        <end position="822"/>
    </location>
</feature>
<feature type="compositionally biased region" description="Polar residues" evidence="9">
    <location>
        <begin position="587"/>
        <end position="597"/>
    </location>
</feature>
<keyword evidence="5" id="KW-0812">Transmembrane</keyword>
<evidence type="ECO:0000256" key="2">
    <source>
        <dbReference type="ARBA" id="ARBA00008064"/>
    </source>
</evidence>
<evidence type="ECO:0000256" key="4">
    <source>
        <dbReference type="ARBA" id="ARBA00022452"/>
    </source>
</evidence>
<feature type="region of interest" description="Disordered" evidence="9">
    <location>
        <begin position="587"/>
        <end position="606"/>
    </location>
</feature>
<keyword evidence="3" id="KW-0813">Transport</keyword>
<feature type="domain" description="PapC N-terminal" evidence="11">
    <location>
        <begin position="31"/>
        <end position="168"/>
    </location>
</feature>
<dbReference type="RefSeq" id="WP_343877994.1">
    <property type="nucleotide sequence ID" value="NZ_BAAAFW010000093.1"/>
</dbReference>
<dbReference type="Pfam" id="PF13953">
    <property type="entry name" value="PapC_C"/>
    <property type="match status" value="1"/>
</dbReference>
<evidence type="ECO:0000313" key="13">
    <source>
        <dbReference type="Proteomes" id="UP001596215"/>
    </source>
</evidence>
<keyword evidence="6" id="KW-0732">Signal</keyword>
<dbReference type="Gene3D" id="3.10.20.410">
    <property type="match status" value="1"/>
</dbReference>
<evidence type="ECO:0000256" key="1">
    <source>
        <dbReference type="ARBA" id="ARBA00004571"/>
    </source>
</evidence>
<evidence type="ECO:0000259" key="11">
    <source>
        <dbReference type="Pfam" id="PF13954"/>
    </source>
</evidence>
<dbReference type="InterPro" id="IPR042186">
    <property type="entry name" value="FimD_plug_dom"/>
</dbReference>
<keyword evidence="8" id="KW-0998">Cell outer membrane</keyword>
<evidence type="ECO:0000256" key="7">
    <source>
        <dbReference type="ARBA" id="ARBA00023136"/>
    </source>
</evidence>
<dbReference type="Gene3D" id="2.60.40.3110">
    <property type="match status" value="1"/>
</dbReference>
<name>A0ABW1VPR0_9GAMM</name>
<gene>
    <name evidence="12" type="ORF">ACFP73_10550</name>
</gene>
<accession>A0ABW1VPR0</accession>
<dbReference type="InterPro" id="IPR025949">
    <property type="entry name" value="PapC-like_C"/>
</dbReference>
<proteinExistence type="inferred from homology"/>
<dbReference type="Gene3D" id="2.60.40.2610">
    <property type="entry name" value="Outer membrane usher protein FimD, plug domain"/>
    <property type="match status" value="1"/>
</dbReference>
<dbReference type="InterPro" id="IPR000015">
    <property type="entry name" value="Fimb_usher"/>
</dbReference>
<dbReference type="PANTHER" id="PTHR30451">
    <property type="entry name" value="OUTER MEMBRANE USHER PROTEIN"/>
    <property type="match status" value="1"/>
</dbReference>
<evidence type="ECO:0000256" key="9">
    <source>
        <dbReference type="SAM" id="MobiDB-lite"/>
    </source>
</evidence>
<keyword evidence="4" id="KW-1134">Transmembrane beta strand</keyword>
<dbReference type="InterPro" id="IPR043142">
    <property type="entry name" value="PapC-like_C_sf"/>
</dbReference>
<evidence type="ECO:0000256" key="5">
    <source>
        <dbReference type="ARBA" id="ARBA00022692"/>
    </source>
</evidence>
<dbReference type="SUPFAM" id="SSF141729">
    <property type="entry name" value="FimD N-terminal domain-like"/>
    <property type="match status" value="1"/>
</dbReference>
<dbReference type="InterPro" id="IPR025885">
    <property type="entry name" value="PapC_N"/>
</dbReference>
<comment type="subcellular location">
    <subcellularLocation>
        <location evidence="1">Cell outer membrane</location>
        <topology evidence="1">Multi-pass membrane protein</topology>
    </subcellularLocation>
</comment>
<dbReference type="EMBL" id="JBHSUC010000012">
    <property type="protein sequence ID" value="MFC6362531.1"/>
    <property type="molecule type" value="Genomic_DNA"/>
</dbReference>
<keyword evidence="7" id="KW-0472">Membrane</keyword>